<evidence type="ECO:0000256" key="1">
    <source>
        <dbReference type="ARBA" id="ARBA00008645"/>
    </source>
</evidence>
<dbReference type="RefSeq" id="WP_182537313.1">
    <property type="nucleotide sequence ID" value="NZ_JACGXA010000001.1"/>
</dbReference>
<evidence type="ECO:0000256" key="3">
    <source>
        <dbReference type="SAM" id="MobiDB-lite"/>
    </source>
</evidence>
<feature type="chain" id="PRO_5038415424" evidence="4">
    <location>
        <begin position="24"/>
        <end position="621"/>
    </location>
</feature>
<evidence type="ECO:0000256" key="2">
    <source>
        <dbReference type="ARBA" id="ARBA00022801"/>
    </source>
</evidence>
<organism evidence="6 7">
    <name type="scientific">Nocardioides ginsengisegetis</name>
    <dbReference type="NCBI Taxonomy" id="661491"/>
    <lineage>
        <taxon>Bacteria</taxon>
        <taxon>Bacillati</taxon>
        <taxon>Actinomycetota</taxon>
        <taxon>Actinomycetes</taxon>
        <taxon>Propionibacteriales</taxon>
        <taxon>Nocardioidaceae</taxon>
        <taxon>Nocardioides</taxon>
    </lineage>
</organism>
<keyword evidence="4" id="KW-0732">Signal</keyword>
<feature type="region of interest" description="Disordered" evidence="3">
    <location>
        <begin position="462"/>
        <end position="494"/>
    </location>
</feature>
<dbReference type="InterPro" id="IPR050261">
    <property type="entry name" value="FrsA_esterase"/>
</dbReference>
<keyword evidence="6" id="KW-0547">Nucleotide-binding</keyword>
<keyword evidence="7" id="KW-1185">Reference proteome</keyword>
<protein>
    <submittedName>
        <fullName evidence="6">ABC-2 type transport system ATP-binding protein</fullName>
    </submittedName>
</protein>
<dbReference type="GO" id="GO:0005524">
    <property type="term" value="F:ATP binding"/>
    <property type="evidence" value="ECO:0007669"/>
    <property type="project" value="UniProtKB-KW"/>
</dbReference>
<dbReference type="GO" id="GO:0008239">
    <property type="term" value="F:dipeptidyl-peptidase activity"/>
    <property type="evidence" value="ECO:0007669"/>
    <property type="project" value="InterPro"/>
</dbReference>
<dbReference type="InterPro" id="IPR013736">
    <property type="entry name" value="Xaa-Pro_dipept_C"/>
</dbReference>
<dbReference type="Gene3D" id="3.40.50.1820">
    <property type="entry name" value="alpha/beta hydrolase"/>
    <property type="match status" value="2"/>
</dbReference>
<comment type="similarity">
    <text evidence="1">Belongs to the AB hydrolase superfamily.</text>
</comment>
<dbReference type="SUPFAM" id="SSF49785">
    <property type="entry name" value="Galactose-binding domain-like"/>
    <property type="match status" value="1"/>
</dbReference>
<comment type="caution">
    <text evidence="6">The sequence shown here is derived from an EMBL/GenBank/DDBJ whole genome shotgun (WGS) entry which is preliminary data.</text>
</comment>
<dbReference type="GO" id="GO:0052689">
    <property type="term" value="F:carboxylic ester hydrolase activity"/>
    <property type="evidence" value="ECO:0007669"/>
    <property type="project" value="UniProtKB-ARBA"/>
</dbReference>
<evidence type="ECO:0000259" key="5">
    <source>
        <dbReference type="SMART" id="SM00939"/>
    </source>
</evidence>
<keyword evidence="2" id="KW-0378">Hydrolase</keyword>
<gene>
    <name evidence="6" type="ORF">FB382_000999</name>
</gene>
<accession>A0A7W3P8Q6</accession>
<evidence type="ECO:0000256" key="4">
    <source>
        <dbReference type="SAM" id="SignalP"/>
    </source>
</evidence>
<sequence length="621" mass="66098">MSSRVRSAAAVVGLLLLVTGATGAPADAGQQRPHVRSDHVPAAHGSHHWKTIDRLVPVVTGPDDDIAIDLDTRLYVPDNASRRHPQPAILMTHGFGLNKTSPEVVSTARFFAAHGYVVLTYTSSGFGASGGCVTLQSADYDVKSARQLIDKVLEPRRDVRRDARGVVVGTIGGSYGGGIQLPLAAHDRRIRTSVVGRTWNNLIYSLDPNNRVVPGDPTGLDHGLNAQGVFKQEWTSLFYALGNSQPAMGGGDCPGAKQASGDPVEIGGAASCPGYYLPLCRTYELLTSTGDSDAEARRLIRRASASTYLDRIHVPVLLVQGQSDTLFNLNDASATYRALHRRGVPVGMIWNSGGHGGYDSQPGECEAYDGTLRSVRRMDHCYLSLRSLRWMDHWLRGTAGGRGPAFAWYRDWKKYAGHGADDEQYGTSARFPLHASTTFRISGTDALVAPGKPVTSGSVTMLNPQGGEPAAYTETSNFTGPDASPSSGDTPPTEIDGQFAAFTSAPFARPVAAVGIPEAHLLLTNSNGQDMVFFAKVYDVAPDGSTVLVHRLIAPVRVPAAAVGEPVDMRLAGFAHRFAAGHAVRLVLCTTDQTSYNAKVADVLTLSTGTASTFTLPGVVR</sequence>
<dbReference type="SMART" id="SM00939">
    <property type="entry name" value="PepX_C"/>
    <property type="match status" value="1"/>
</dbReference>
<dbReference type="Pfam" id="PF02129">
    <property type="entry name" value="Peptidase_S15"/>
    <property type="match status" value="1"/>
</dbReference>
<keyword evidence="6" id="KW-0067">ATP-binding</keyword>
<evidence type="ECO:0000313" key="7">
    <source>
        <dbReference type="Proteomes" id="UP000580910"/>
    </source>
</evidence>
<dbReference type="PANTHER" id="PTHR22946:SF9">
    <property type="entry name" value="POLYKETIDE TRANSFERASE AF380"/>
    <property type="match status" value="1"/>
</dbReference>
<feature type="compositionally biased region" description="Polar residues" evidence="3">
    <location>
        <begin position="473"/>
        <end position="490"/>
    </location>
</feature>
<feature type="signal peptide" evidence="4">
    <location>
        <begin position="1"/>
        <end position="23"/>
    </location>
</feature>
<dbReference type="AlphaFoldDB" id="A0A7W3P8Q6"/>
<feature type="domain" description="Xaa-Pro dipeptidyl-peptidase C-terminal" evidence="5">
    <location>
        <begin position="388"/>
        <end position="617"/>
    </location>
</feature>
<dbReference type="InterPro" id="IPR029058">
    <property type="entry name" value="AB_hydrolase_fold"/>
</dbReference>
<evidence type="ECO:0000313" key="6">
    <source>
        <dbReference type="EMBL" id="MBA8802708.1"/>
    </source>
</evidence>
<reference evidence="6 7" key="1">
    <citation type="submission" date="2020-07" db="EMBL/GenBank/DDBJ databases">
        <title>Sequencing the genomes of 1000 actinobacteria strains.</title>
        <authorList>
            <person name="Klenk H.-P."/>
        </authorList>
    </citation>
    <scope>NUCLEOTIDE SEQUENCE [LARGE SCALE GENOMIC DNA]</scope>
    <source>
        <strain evidence="6 7">DSM 21349</strain>
    </source>
</reference>
<proteinExistence type="inferred from homology"/>
<dbReference type="InterPro" id="IPR008979">
    <property type="entry name" value="Galactose-bd-like_sf"/>
</dbReference>
<dbReference type="Pfam" id="PF08530">
    <property type="entry name" value="PepX_C"/>
    <property type="match status" value="1"/>
</dbReference>
<dbReference type="Gene3D" id="2.60.120.260">
    <property type="entry name" value="Galactose-binding domain-like"/>
    <property type="match status" value="1"/>
</dbReference>
<dbReference type="PANTHER" id="PTHR22946">
    <property type="entry name" value="DIENELACTONE HYDROLASE DOMAIN-CONTAINING PROTEIN-RELATED"/>
    <property type="match status" value="1"/>
</dbReference>
<dbReference type="SUPFAM" id="SSF53474">
    <property type="entry name" value="alpha/beta-Hydrolases"/>
    <property type="match status" value="1"/>
</dbReference>
<dbReference type="InterPro" id="IPR000383">
    <property type="entry name" value="Xaa-Pro-like_dom"/>
</dbReference>
<dbReference type="EMBL" id="JACGXA010000001">
    <property type="protein sequence ID" value="MBA8802708.1"/>
    <property type="molecule type" value="Genomic_DNA"/>
</dbReference>
<dbReference type="Proteomes" id="UP000580910">
    <property type="component" value="Unassembled WGS sequence"/>
</dbReference>
<name>A0A7W3P8Q6_9ACTN</name>